<dbReference type="OrthoDB" id="413572at2759"/>
<dbReference type="InterPro" id="IPR000836">
    <property type="entry name" value="PRTase_dom"/>
</dbReference>
<feature type="region of interest" description="Disordered" evidence="4">
    <location>
        <begin position="680"/>
        <end position="727"/>
    </location>
</feature>
<feature type="region of interest" description="Disordered" evidence="4">
    <location>
        <begin position="223"/>
        <end position="243"/>
    </location>
</feature>
<dbReference type="SMART" id="SM01400">
    <property type="entry name" value="Pribosyltran_N"/>
    <property type="match status" value="1"/>
</dbReference>
<dbReference type="AlphaFoldDB" id="S9UVV8"/>
<accession>S9UVV8</accession>
<feature type="compositionally biased region" description="Low complexity" evidence="4">
    <location>
        <begin position="73"/>
        <end position="89"/>
    </location>
</feature>
<dbReference type="FunFam" id="3.40.50.2020:FF:000014">
    <property type="entry name" value="Ribose-phosphate pyrophosphokinase 1"/>
    <property type="match status" value="1"/>
</dbReference>
<dbReference type="Gene3D" id="3.40.50.2020">
    <property type="match status" value="4"/>
</dbReference>
<reference evidence="6 7" key="1">
    <citation type="journal article" date="2013" name="PLoS ONE">
        <title>Predicting the Proteins of Angomonas deanei, Strigomonas culicis and Their Respective Endosymbionts Reveals New Aspects of the Trypanosomatidae Family.</title>
        <authorList>
            <person name="Motta M.C."/>
            <person name="Martins A.C."/>
            <person name="de Souza S.S."/>
            <person name="Catta-Preta C.M."/>
            <person name="Silva R."/>
            <person name="Klein C.C."/>
            <person name="de Almeida L.G."/>
            <person name="de Lima Cunha O."/>
            <person name="Ciapina L.P."/>
            <person name="Brocchi M."/>
            <person name="Colabardini A.C."/>
            <person name="de Araujo Lima B."/>
            <person name="Machado C.R."/>
            <person name="de Almeida Soares C.M."/>
            <person name="Probst C.M."/>
            <person name="de Menezes C.B."/>
            <person name="Thompson C.E."/>
            <person name="Bartholomeu D.C."/>
            <person name="Gradia D.F."/>
            <person name="Pavoni D.P."/>
            <person name="Grisard E.C."/>
            <person name="Fantinatti-Garboggini F."/>
            <person name="Marchini F.K."/>
            <person name="Rodrigues-Luiz G.F."/>
            <person name="Wagner G."/>
            <person name="Goldman G.H."/>
            <person name="Fietto J.L."/>
            <person name="Elias M.C."/>
            <person name="Goldman M.H."/>
            <person name="Sagot M.F."/>
            <person name="Pereira M."/>
            <person name="Stoco P.H."/>
            <person name="de Mendonca-Neto R.P."/>
            <person name="Teixeira S.M."/>
            <person name="Maciel T.E."/>
            <person name="de Oliveira Mendes T.A."/>
            <person name="Urmenyi T.P."/>
            <person name="de Souza W."/>
            <person name="Schenkman S."/>
            <person name="de Vasconcelos A.T."/>
        </authorList>
    </citation>
    <scope>NUCLEOTIDE SEQUENCE [LARGE SCALE GENOMIC DNA]</scope>
</reference>
<dbReference type="GO" id="GO:0006164">
    <property type="term" value="P:purine nucleotide biosynthetic process"/>
    <property type="evidence" value="ECO:0007669"/>
    <property type="project" value="TreeGrafter"/>
</dbReference>
<evidence type="ECO:0000256" key="2">
    <source>
        <dbReference type="ARBA" id="ARBA00022727"/>
    </source>
</evidence>
<keyword evidence="6" id="KW-0808">Transferase</keyword>
<feature type="domain" description="Ribose-phosphate pyrophosphokinase N-terminal" evidence="5">
    <location>
        <begin position="471"/>
        <end position="570"/>
    </location>
</feature>
<dbReference type="PANTHER" id="PTHR10210">
    <property type="entry name" value="RIBOSE-PHOSPHATE DIPHOSPHOKINASE FAMILY MEMBER"/>
    <property type="match status" value="1"/>
</dbReference>
<dbReference type="CDD" id="cd06223">
    <property type="entry name" value="PRTases_typeI"/>
    <property type="match status" value="1"/>
</dbReference>
<comment type="caution">
    <text evidence="6">The sequence shown here is derived from an EMBL/GenBank/DDBJ whole genome shotgun (WGS) entry which is preliminary data.</text>
</comment>
<keyword evidence="2" id="KW-0545">Nucleotide biosynthesis</keyword>
<proteinExistence type="inferred from homology"/>
<protein>
    <submittedName>
        <fullName evidence="6">Ribose-phosphate pyrophosphokinase</fullName>
    </submittedName>
</protein>
<dbReference type="Pfam" id="PF13793">
    <property type="entry name" value="Pribosyltran_N"/>
    <property type="match status" value="1"/>
</dbReference>
<evidence type="ECO:0000256" key="1">
    <source>
        <dbReference type="ARBA" id="ARBA00006478"/>
    </source>
</evidence>
<dbReference type="InterPro" id="IPR029057">
    <property type="entry name" value="PRTase-like"/>
</dbReference>
<feature type="region of interest" description="Disordered" evidence="4">
    <location>
        <begin position="73"/>
        <end position="101"/>
    </location>
</feature>
<keyword evidence="3" id="KW-0175">Coiled coil</keyword>
<gene>
    <name evidence="6" type="ORF">STCU_02522</name>
</gene>
<evidence type="ECO:0000313" key="6">
    <source>
        <dbReference type="EMBL" id="EPY33033.1"/>
    </source>
</evidence>
<dbReference type="GO" id="GO:0000287">
    <property type="term" value="F:magnesium ion binding"/>
    <property type="evidence" value="ECO:0007669"/>
    <property type="project" value="InterPro"/>
</dbReference>
<dbReference type="Proteomes" id="UP000015354">
    <property type="component" value="Unassembled WGS sequence"/>
</dbReference>
<dbReference type="GO" id="GO:0006015">
    <property type="term" value="P:5-phosphoribose 1-diphosphate biosynthetic process"/>
    <property type="evidence" value="ECO:0007669"/>
    <property type="project" value="TreeGrafter"/>
</dbReference>
<feature type="coiled-coil region" evidence="3">
    <location>
        <begin position="41"/>
        <end position="68"/>
    </location>
</feature>
<organism evidence="6 7">
    <name type="scientific">Strigomonas culicis</name>
    <dbReference type="NCBI Taxonomy" id="28005"/>
    <lineage>
        <taxon>Eukaryota</taxon>
        <taxon>Discoba</taxon>
        <taxon>Euglenozoa</taxon>
        <taxon>Kinetoplastea</taxon>
        <taxon>Metakinetoplastina</taxon>
        <taxon>Trypanosomatida</taxon>
        <taxon>Trypanosomatidae</taxon>
        <taxon>Strigomonadinae</taxon>
        <taxon>Strigomonas</taxon>
    </lineage>
</organism>
<name>S9UVV8_9TRYP</name>
<evidence type="ECO:0000256" key="3">
    <source>
        <dbReference type="SAM" id="Coils"/>
    </source>
</evidence>
<dbReference type="GO" id="GO:0004749">
    <property type="term" value="F:ribose phosphate diphosphokinase activity"/>
    <property type="evidence" value="ECO:0007669"/>
    <property type="project" value="TreeGrafter"/>
</dbReference>
<feature type="region of interest" description="Disordered" evidence="4">
    <location>
        <begin position="739"/>
        <end position="791"/>
    </location>
</feature>
<dbReference type="SUPFAM" id="SSF53271">
    <property type="entry name" value="PRTase-like"/>
    <property type="match status" value="2"/>
</dbReference>
<dbReference type="InterPro" id="IPR029099">
    <property type="entry name" value="Pribosyltran_N"/>
</dbReference>
<dbReference type="PANTHER" id="PTHR10210:SF111">
    <property type="entry name" value="PYROPHOSPHOKINASE, PUTATIVE-RELATED"/>
    <property type="match status" value="1"/>
</dbReference>
<feature type="compositionally biased region" description="Polar residues" evidence="4">
    <location>
        <begin position="774"/>
        <end position="791"/>
    </location>
</feature>
<keyword evidence="7" id="KW-1185">Reference proteome</keyword>
<dbReference type="InterPro" id="IPR005946">
    <property type="entry name" value="Rib-P_diPkinase"/>
</dbReference>
<dbReference type="GO" id="GO:0002189">
    <property type="term" value="C:ribose phosphate diphosphokinase complex"/>
    <property type="evidence" value="ECO:0007669"/>
    <property type="project" value="TreeGrafter"/>
</dbReference>
<sequence length="945" mass="102723">MLHTAKPQSEGQSFHRRLLSEYNPEITLDNYVSYFELKPICNQIRSVRADMEKRLREIQKDYLEAHAKNAAAKGKNTAAGAGKNAKAATSDVSTPVTAGGDAAAEAKPGAAAAAAAAAKAAANLNDTSQRSLISESSLMLTPTRLPAAVAKAFTEMETMTANVKLTSGRGAGGGKAVVVPPAARAEGQAGEDFSEMSIILAEEPSSPLCAQYYGHHDFQTDALSAAEPSPSSTATGTPRPTAADAAAADLRHRNMHSHMEAAATVAAGGPGVSLYAIAQHDPVVGQLQEKREALTEDFFLGIKKSYEKVAAYLLQLEKNLVVSMEGLHRKNDTQIREKEDKDYIPSIYIQVECITRYRQLNLLAFRKLFRKFLERCACDSLRLQQRVYQLDEVVADGRITKSSIDLRGIAMQLIAVFGTVYKYSFEDTLEQLKIYTKKSHLCDERILPYSNTFFFGDTFSQQERQGHFAIRVLAGSMSTLSAKLITEVLQCTKYGGGTVCTQFANGEVNVNLREAVRGDDVYIVQSMVQCEGMSNATAIMELALMVHTAQLASAARIVAVVPYLAYTKNVASISALAEVMEAMGCDHVITVDMHSDQVEGMFSIPLESISAKYEFVRFVSNQLQEEGDDFENLCIVAPSGNFLGRAKDFADALMRYNNLDTTRQFVSVCTAVKRIAPRHNKKANLAGGSVGGRSMSPTSQQQQQQESGTPLTKETPTSFSAAPFPSPIVHKEDAANTAMQGIFPPPSSLTPVPENATPNSRSRRQQQQPHYQDAHNSARSSGSQPRRLLPTSSSTLGMEKALEWQEQGACPISVRVEEKLNPTAAKEEYKNIVLVGEVHNKTCIILDTVVDEAVNITLVAQQIKESGAARILLIATHAVFSGEAVARLVEAPIDLIITSDSVCQDLSMRDPALARKLRIVPIAPLLARAIEKIHTENTLSSLFEK</sequence>
<dbReference type="EMBL" id="ATMH01002522">
    <property type="protein sequence ID" value="EPY33033.1"/>
    <property type="molecule type" value="Genomic_DNA"/>
</dbReference>
<comment type="similarity">
    <text evidence="1">Belongs to the ribose-phosphate pyrophosphokinase family.</text>
</comment>
<evidence type="ECO:0000259" key="5">
    <source>
        <dbReference type="Pfam" id="PF13793"/>
    </source>
</evidence>
<evidence type="ECO:0000313" key="7">
    <source>
        <dbReference type="Proteomes" id="UP000015354"/>
    </source>
</evidence>
<evidence type="ECO:0000256" key="4">
    <source>
        <dbReference type="SAM" id="MobiDB-lite"/>
    </source>
</evidence>
<dbReference type="GO" id="GO:0005737">
    <property type="term" value="C:cytoplasm"/>
    <property type="evidence" value="ECO:0007669"/>
    <property type="project" value="TreeGrafter"/>
</dbReference>
<dbReference type="Pfam" id="PF14572">
    <property type="entry name" value="Pribosyl_synth"/>
    <property type="match status" value="1"/>
</dbReference>
<dbReference type="GO" id="GO:0016301">
    <property type="term" value="F:kinase activity"/>
    <property type="evidence" value="ECO:0007669"/>
    <property type="project" value="UniProtKB-KW"/>
</dbReference>
<keyword evidence="6" id="KW-0418">Kinase</keyword>